<keyword evidence="4 15" id="KW-0227">DNA damage</keyword>
<dbReference type="GO" id="GO:0003677">
    <property type="term" value="F:DNA binding"/>
    <property type="evidence" value="ECO:0007669"/>
    <property type="project" value="UniProtKB-UniRule"/>
</dbReference>
<dbReference type="Gene3D" id="1.10.3170.10">
    <property type="entry name" value="Recbcd, chain B, domain 2"/>
    <property type="match status" value="1"/>
</dbReference>
<reference evidence="19 20" key="1">
    <citation type="submission" date="2018-06" db="EMBL/GenBank/DDBJ databases">
        <authorList>
            <consortium name="Pathogen Informatics"/>
            <person name="Doyle S."/>
        </authorList>
    </citation>
    <scope>NUCLEOTIDE SEQUENCE [LARGE SCALE GENOMIC DNA]</scope>
    <source>
        <strain evidence="19 20">NCTC10717</strain>
    </source>
</reference>
<keyword evidence="10 15" id="KW-0238">DNA-binding</keyword>
<evidence type="ECO:0000256" key="14">
    <source>
        <dbReference type="ARBA" id="ARBA00048988"/>
    </source>
</evidence>
<dbReference type="SUPFAM" id="SSF52980">
    <property type="entry name" value="Restriction endonuclease-like"/>
    <property type="match status" value="1"/>
</dbReference>
<dbReference type="EC" id="3.1.11.5" evidence="15"/>
<evidence type="ECO:0000256" key="11">
    <source>
        <dbReference type="ARBA" id="ARBA00023204"/>
    </source>
</evidence>
<keyword evidence="11 15" id="KW-0234">DNA repair</keyword>
<comment type="subunit">
    <text evidence="15">Heterotrimer of RecB, RecC and RecD. All subunits contribute to DNA-binding. Interacts with RecA.</text>
</comment>
<feature type="domain" description="UvrD-like helicase ATP-binding" evidence="17">
    <location>
        <begin position="1"/>
        <end position="523"/>
    </location>
</feature>
<evidence type="ECO:0000256" key="15">
    <source>
        <dbReference type="HAMAP-Rule" id="MF_01485"/>
    </source>
</evidence>
<keyword evidence="8 15" id="KW-0067">ATP-binding</keyword>
<dbReference type="GO" id="GO:0016887">
    <property type="term" value="F:ATP hydrolysis activity"/>
    <property type="evidence" value="ECO:0007669"/>
    <property type="project" value="RHEA"/>
</dbReference>
<dbReference type="Pfam" id="PF12705">
    <property type="entry name" value="PDDEXK_1"/>
    <property type="match status" value="1"/>
</dbReference>
<evidence type="ECO:0000256" key="10">
    <source>
        <dbReference type="ARBA" id="ARBA00023125"/>
    </source>
</evidence>
<dbReference type="Pfam" id="PF00580">
    <property type="entry name" value="UvrD-helicase"/>
    <property type="match status" value="2"/>
</dbReference>
<evidence type="ECO:0000256" key="6">
    <source>
        <dbReference type="ARBA" id="ARBA00022806"/>
    </source>
</evidence>
<evidence type="ECO:0000256" key="5">
    <source>
        <dbReference type="ARBA" id="ARBA00022801"/>
    </source>
</evidence>
<dbReference type="InterPro" id="IPR038726">
    <property type="entry name" value="PDDEXK_AddAB-type"/>
</dbReference>
<evidence type="ECO:0000256" key="13">
    <source>
        <dbReference type="ARBA" id="ARBA00034617"/>
    </source>
</evidence>
<evidence type="ECO:0000313" key="20">
    <source>
        <dbReference type="Proteomes" id="UP000254575"/>
    </source>
</evidence>
<keyword evidence="3 15" id="KW-0547">Nucleotide-binding</keyword>
<comment type="miscellaneous">
    <text evidence="15">In the RecBCD complex, RecB has a slow 3'-5' helicase, an exonuclease activity and loads RecA onto ssDNA, RecD has a fast 5'-3' helicase activity, while RecC stimulates the ATPase and processivity of the RecB helicase and contributes to recognition of the Chi site.</text>
</comment>
<comment type="domain">
    <text evidence="15">The C-terminal domain has nuclease activity and interacts with RecD. It interacts with RecA, facilitating its loading onto ssDNA.</text>
</comment>
<dbReference type="GO" id="GO:0008854">
    <property type="term" value="F:exodeoxyribonuclease V activity"/>
    <property type="evidence" value="ECO:0007669"/>
    <property type="project" value="UniProtKB-EC"/>
</dbReference>
<evidence type="ECO:0000256" key="16">
    <source>
        <dbReference type="PROSITE-ProRule" id="PRU00560"/>
    </source>
</evidence>
<evidence type="ECO:0000256" key="1">
    <source>
        <dbReference type="ARBA" id="ARBA00022722"/>
    </source>
</evidence>
<dbReference type="InterPro" id="IPR011335">
    <property type="entry name" value="Restrct_endonuc-II-like"/>
</dbReference>
<dbReference type="HAMAP" id="MF_01485">
    <property type="entry name" value="RecB"/>
    <property type="match status" value="1"/>
</dbReference>
<evidence type="ECO:0000259" key="17">
    <source>
        <dbReference type="PROSITE" id="PS51198"/>
    </source>
</evidence>
<dbReference type="InterPro" id="IPR014016">
    <property type="entry name" value="UvrD-like_ATP-bd"/>
</dbReference>
<dbReference type="Gene3D" id="3.40.50.300">
    <property type="entry name" value="P-loop containing nucleotide triphosphate hydrolases"/>
    <property type="match status" value="4"/>
</dbReference>
<comment type="function">
    <text evidence="15">A helicase/nuclease that prepares dsDNA breaks (DSB) for recombinational DNA repair. Binds to DSBs and unwinds DNA via a highly rapid and processive ATP-dependent bidirectional helicase activity. Unwinds dsDNA until it encounters a Chi (crossover hotspot instigator) sequence from the 3' direction. Cuts ssDNA a few nucleotides 3' to the Chi site. The properties and activities of the enzyme are changed at Chi. The Chi-altered holoenzyme produces a long 3'-ssDNA overhang and facilitates RecA-binding to the ssDNA for homologous DNA recombination and repair. Holoenzyme degrades any linearized DNA that is unable to undergo homologous recombination. In the holoenzyme this subunit contributes ATPase, 3'-5' helicase, exonuclease activity and loads RecA onto ssDNA.</text>
</comment>
<keyword evidence="7 15" id="KW-0269">Exonuclease</keyword>
<dbReference type="SUPFAM" id="SSF52540">
    <property type="entry name" value="P-loop containing nucleoside triphosphate hydrolases"/>
    <property type="match status" value="1"/>
</dbReference>
<evidence type="ECO:0000256" key="9">
    <source>
        <dbReference type="ARBA" id="ARBA00022842"/>
    </source>
</evidence>
<dbReference type="AlphaFoldDB" id="A0A380MZW8"/>
<dbReference type="InterPro" id="IPR004586">
    <property type="entry name" value="RecB"/>
</dbReference>
<feature type="binding site" evidence="15">
    <location>
        <position position="1161"/>
    </location>
    <ligand>
        <name>Mg(2+)</name>
        <dbReference type="ChEBI" id="CHEBI:18420"/>
    </ligand>
</feature>
<accession>A0A380MZW8</accession>
<evidence type="ECO:0000256" key="7">
    <source>
        <dbReference type="ARBA" id="ARBA00022839"/>
    </source>
</evidence>
<comment type="catalytic activity">
    <reaction evidence="15">
        <text>Exonucleolytic cleavage (in the presence of ATP) in either 5'- to 3'- or 3'- to 5'-direction to yield 5'-phosphooligonucleotides.</text>
        <dbReference type="EC" id="3.1.11.5"/>
    </reaction>
</comment>
<evidence type="ECO:0000256" key="2">
    <source>
        <dbReference type="ARBA" id="ARBA00022723"/>
    </source>
</evidence>
<keyword evidence="6 15" id="KW-0347">Helicase</keyword>
<sequence>MTNSTPATAIPLADKALIEASAGTGKTWTLTGILLRLLLEDSPVGTREPREIIATTFTRKAAAEMRRRVQARFDSFLLLAKQLPEIYQKNPEVFADDAGLKTRIEKLLQDWQESDEPALQAAAQDKINCHLLTHAAEQGLDALIALLQRCDLCSQSIDELYIGTLDGLCQRWLHEFSLETGSDARLDLLEGTEEEEKITELVHQHLRREFHDMSEEAFIWWRSKQANQYSYKKLIEQIKEKQNFADLNLEPLPNTAAEIAAIERQRADLRADPSYSAALEALRGISEEEIVAFARHWQKEIVAQGFILNDYVPILDYDIAALCAQLRSEEALSAAAIDFLLLFSDDTLSFAKKRPKEAMQNVAAALKSPVAQTIKTLARVHIHEEKKYRENYDILYRFSALQYVRQTFPDYLERSAQITFSEKLARLNRALAGEQGSVLARYISHRYPVILVDESQDLNAAQAQLLEQLHLRHFPPTGFLLLVGDPKQAIYRFRGGDVNNYLRLREHFAASQRYTLSESFRSSKPLIDGLNDLYGQNENSKKLAEDIHYEHMSSGAEEVRRIVKADGSAITQSIHFYAFDSAEQEQAQIIALVQLLSSEHSPYALKENGVLRPIRLQDILILLRGNDKLSKLQKTFQMQGVEVKFGESASIFADEMAQEIGILLQAIDQPRDLPLLRRLLSGILFSQNQNDLARLQAISAGEIPADKQMLTIERLSEALQKANEKWQRQQPLAALQGLLSEKFLAGRSIWEHLAGFASPFCERYLLDLRKIQQIIADRGSKMPPAQFLHWWQQALSNPPTNEWAKASPLSADNALRLMTIHSAKGLEAPVVISALGGIRNEQDNIYIYHNDKGEACLSVLPKDEARTETLEHEHNEELARLLYVALTRPSDLLFFGIKKGKDKYAFPPLEHLKPFELENSDSIRLLKEPLEANDLIKALRQDHTPLKSAEDTVAANTTAAEQNIAQPSKLRFEGWHKSSFTALTRDFDTPLQAGNVELPDFIFDEQTISDIAENVNFQLDFPRGARAGSFLHSFLERLKAEDFSNYDTLFSQLKSSLYPAQEAEEEKRTRQALRQWFETITQSNLISGSSLAQIPLNRRANEMKFVLGVNAQRPMPFDKINALFEEWGKNMRLKDQRSLIGFLRGEIDLCYEHEGRYYVLDYKSNHLGNKAQDYEQNALERAMDEHHYWLQALIYQTALHRWLGKRLPDYQAQQHLGDVEYFFVRGCGLGADSDGHLRVFVPLEILFKFDALLRQEEERTYSTLTSK</sequence>
<dbReference type="PANTHER" id="PTHR11070:SF23">
    <property type="entry name" value="RECBCD ENZYME SUBUNIT RECB"/>
    <property type="match status" value="1"/>
</dbReference>
<dbReference type="InterPro" id="IPR027417">
    <property type="entry name" value="P-loop_NTPase"/>
</dbReference>
<feature type="binding site" evidence="15">
    <location>
        <position position="1148"/>
    </location>
    <ligand>
        <name>Mg(2+)</name>
        <dbReference type="ChEBI" id="CHEBI:18420"/>
    </ligand>
</feature>
<dbReference type="PROSITE" id="PS51217">
    <property type="entry name" value="UVRD_HELICASE_CTER"/>
    <property type="match status" value="1"/>
</dbReference>
<feature type="region of interest" description="Nuclease activity, interacts with RecD and RecA" evidence="15">
    <location>
        <begin position="974"/>
        <end position="1267"/>
    </location>
</feature>
<gene>
    <name evidence="15 19" type="primary">recB</name>
    <name evidence="19" type="ORF">NCTC10717_01856</name>
</gene>
<dbReference type="RefSeq" id="WP_115218984.1">
    <property type="nucleotide sequence ID" value="NZ_UHIA01000004.1"/>
</dbReference>
<evidence type="ECO:0000256" key="3">
    <source>
        <dbReference type="ARBA" id="ARBA00022741"/>
    </source>
</evidence>
<comment type="catalytic activity">
    <reaction evidence="14 15">
        <text>ATP + H2O = ADP + phosphate + H(+)</text>
        <dbReference type="Rhea" id="RHEA:13065"/>
        <dbReference type="ChEBI" id="CHEBI:15377"/>
        <dbReference type="ChEBI" id="CHEBI:15378"/>
        <dbReference type="ChEBI" id="CHEBI:30616"/>
        <dbReference type="ChEBI" id="CHEBI:43474"/>
        <dbReference type="ChEBI" id="CHEBI:456216"/>
        <dbReference type="EC" id="5.6.2.4"/>
    </reaction>
</comment>
<dbReference type="GO" id="GO:0000287">
    <property type="term" value="F:magnesium ion binding"/>
    <property type="evidence" value="ECO:0007669"/>
    <property type="project" value="UniProtKB-UniRule"/>
</dbReference>
<evidence type="ECO:0000259" key="18">
    <source>
        <dbReference type="PROSITE" id="PS51217"/>
    </source>
</evidence>
<evidence type="ECO:0000256" key="12">
    <source>
        <dbReference type="ARBA" id="ARBA00023235"/>
    </source>
</evidence>
<protein>
    <recommendedName>
        <fullName evidence="15">RecBCD enzyme subunit RecB</fullName>
        <ecNumber evidence="15">3.1.11.5</ecNumber>
        <ecNumber evidence="15">5.6.2.4</ecNumber>
    </recommendedName>
    <alternativeName>
        <fullName evidence="15">DNA 3'-5' helicase subunit RecB</fullName>
    </alternativeName>
    <alternativeName>
        <fullName evidence="15">Exonuclease V subunit RecB</fullName>
        <shortName evidence="15">ExoV subunit RecB</shortName>
    </alternativeName>
    <alternativeName>
        <fullName evidence="15">Helicase/nuclease RecBCD subunit RecB</fullName>
    </alternativeName>
</protein>
<proteinExistence type="inferred from homology"/>
<dbReference type="EMBL" id="UHIA01000004">
    <property type="protein sequence ID" value="SUO98115.1"/>
    <property type="molecule type" value="Genomic_DNA"/>
</dbReference>
<dbReference type="InterPro" id="IPR000212">
    <property type="entry name" value="DNA_helicase_UvrD/REP"/>
</dbReference>
<dbReference type="GO" id="GO:0005829">
    <property type="term" value="C:cytosol"/>
    <property type="evidence" value="ECO:0007669"/>
    <property type="project" value="TreeGrafter"/>
</dbReference>
<dbReference type="PANTHER" id="PTHR11070">
    <property type="entry name" value="UVRD / RECB / PCRA DNA HELICASE FAMILY MEMBER"/>
    <property type="match status" value="1"/>
</dbReference>
<evidence type="ECO:0000256" key="8">
    <source>
        <dbReference type="ARBA" id="ARBA00022840"/>
    </source>
</evidence>
<feature type="binding site" evidence="16">
    <location>
        <begin position="20"/>
        <end position="27"/>
    </location>
    <ligand>
        <name>ATP</name>
        <dbReference type="ChEBI" id="CHEBI:30616"/>
    </ligand>
</feature>
<feature type="binding site" evidence="15">
    <location>
        <position position="1032"/>
    </location>
    <ligand>
        <name>Mg(2+)</name>
        <dbReference type="ChEBI" id="CHEBI:18420"/>
    </ligand>
</feature>
<dbReference type="GO" id="GO:0009338">
    <property type="term" value="C:exodeoxyribonuclease V complex"/>
    <property type="evidence" value="ECO:0007669"/>
    <property type="project" value="TreeGrafter"/>
</dbReference>
<dbReference type="GO" id="GO:0043138">
    <property type="term" value="F:3'-5' DNA helicase activity"/>
    <property type="evidence" value="ECO:0007669"/>
    <property type="project" value="UniProtKB-UniRule"/>
</dbReference>
<keyword evidence="2 15" id="KW-0479">Metal-binding</keyword>
<dbReference type="Proteomes" id="UP000254575">
    <property type="component" value="Unassembled WGS sequence"/>
</dbReference>
<keyword evidence="12 15" id="KW-0413">Isomerase</keyword>
<feature type="active site" description="For nuclease activity" evidence="15">
    <location>
        <position position="1161"/>
    </location>
</feature>
<feature type="domain" description="UvrD-like helicase C-terminal" evidence="18">
    <location>
        <begin position="539"/>
        <end position="825"/>
    </location>
</feature>
<dbReference type="PROSITE" id="PS51198">
    <property type="entry name" value="UVRD_HELICASE_ATP_BIND"/>
    <property type="match status" value="1"/>
</dbReference>
<comment type="catalytic activity">
    <reaction evidence="13 15">
        <text>Couples ATP hydrolysis with the unwinding of duplex DNA by translocating in the 3'-5' direction.</text>
        <dbReference type="EC" id="5.6.2.4"/>
    </reaction>
</comment>
<name>A0A380MZW8_9GAMM</name>
<evidence type="ECO:0000313" key="19">
    <source>
        <dbReference type="EMBL" id="SUO98115.1"/>
    </source>
</evidence>
<dbReference type="GO" id="GO:0005524">
    <property type="term" value="F:ATP binding"/>
    <property type="evidence" value="ECO:0007669"/>
    <property type="project" value="UniProtKB-UniRule"/>
</dbReference>
<dbReference type="InterPro" id="IPR011604">
    <property type="entry name" value="PDDEXK-like_dom_sf"/>
</dbReference>
<dbReference type="GO" id="GO:0000724">
    <property type="term" value="P:double-strand break repair via homologous recombination"/>
    <property type="evidence" value="ECO:0007669"/>
    <property type="project" value="UniProtKB-UniRule"/>
</dbReference>
<keyword evidence="9 15" id="KW-0460">Magnesium</keyword>
<dbReference type="Gene3D" id="3.90.320.10">
    <property type="match status" value="1"/>
</dbReference>
<dbReference type="OrthoDB" id="9810135at2"/>
<organism evidence="19 20">
    <name type="scientific">Suttonella indologenes</name>
    <dbReference type="NCBI Taxonomy" id="13276"/>
    <lineage>
        <taxon>Bacteria</taxon>
        <taxon>Pseudomonadati</taxon>
        <taxon>Pseudomonadota</taxon>
        <taxon>Gammaproteobacteria</taxon>
        <taxon>Cardiobacteriales</taxon>
        <taxon>Cardiobacteriaceae</taxon>
        <taxon>Suttonella</taxon>
    </lineage>
</organism>
<dbReference type="CDD" id="cd22352">
    <property type="entry name" value="RecB_C-like"/>
    <property type="match status" value="1"/>
</dbReference>
<keyword evidence="20" id="KW-1185">Reference proteome</keyword>
<keyword evidence="1 15" id="KW-0540">Nuclease</keyword>
<dbReference type="Pfam" id="PF13361">
    <property type="entry name" value="UvrD_C"/>
    <property type="match status" value="1"/>
</dbReference>
<dbReference type="EC" id="5.6.2.4" evidence="15"/>
<dbReference type="Gene3D" id="1.10.486.10">
    <property type="entry name" value="PCRA, domain 4"/>
    <property type="match status" value="1"/>
</dbReference>
<comment type="domain">
    <text evidence="15">The N-terminal DNA-binding domain is a ssDNA-dependent ATPase and has ATP-dependent 3'-5' helicase function. This domain interacts with RecC.</text>
</comment>
<keyword evidence="5 15" id="KW-0378">Hydrolase</keyword>
<dbReference type="InterPro" id="IPR014017">
    <property type="entry name" value="DNA_helicase_UvrD-like_C"/>
</dbReference>
<comment type="similarity">
    <text evidence="15">Belongs to the helicase family. UvrD subfamily.</text>
</comment>
<comment type="cofactor">
    <cofactor evidence="15">
        <name>Mg(2+)</name>
        <dbReference type="ChEBI" id="CHEBI:18420"/>
    </cofactor>
    <text evidence="15">Binds 1 Mg(2+) ion per subunit.</text>
</comment>
<evidence type="ECO:0000256" key="4">
    <source>
        <dbReference type="ARBA" id="ARBA00022763"/>
    </source>
</evidence>
<feature type="region of interest" description="DNA-binding and helicase activity, interacts with RecC" evidence="15">
    <location>
        <begin position="1"/>
        <end position="932"/>
    </location>
</feature>